<protein>
    <submittedName>
        <fullName evidence="1">Uncharacterized protein</fullName>
    </submittedName>
</protein>
<accession>A0A1A7Y035</accession>
<sequence length="95" mass="10985">HHLSVCSSPKQTRRGLGSIHLELLCHSYSTPYRYLTYMFCTSLTFFSATLDLLIHPNSSLSTVISFIQIFKDAHFSDLLFLHQHPQSNFSLWHSK</sequence>
<feature type="non-terminal residue" evidence="1">
    <location>
        <position position="1"/>
    </location>
</feature>
<feature type="non-terminal residue" evidence="1">
    <location>
        <position position="95"/>
    </location>
</feature>
<name>A0A1A7Y035_9TELE</name>
<reference evidence="1" key="2">
    <citation type="submission" date="2016-06" db="EMBL/GenBank/DDBJ databases">
        <title>The genome of a short-lived fish provides insights into sex chromosome evolution and the genetic control of aging.</title>
        <authorList>
            <person name="Reichwald K."/>
            <person name="Felder M."/>
            <person name="Petzold A."/>
            <person name="Koch P."/>
            <person name="Groth M."/>
            <person name="Platzer M."/>
        </authorList>
    </citation>
    <scope>NUCLEOTIDE SEQUENCE</scope>
    <source>
        <tissue evidence="1">Brain</tissue>
    </source>
</reference>
<dbReference type="EMBL" id="HADX01001449">
    <property type="protein sequence ID" value="SBP23681.1"/>
    <property type="molecule type" value="Transcribed_RNA"/>
</dbReference>
<organism evidence="1">
    <name type="scientific">Iconisemion striatum</name>
    <dbReference type="NCBI Taxonomy" id="60296"/>
    <lineage>
        <taxon>Eukaryota</taxon>
        <taxon>Metazoa</taxon>
        <taxon>Chordata</taxon>
        <taxon>Craniata</taxon>
        <taxon>Vertebrata</taxon>
        <taxon>Euteleostomi</taxon>
        <taxon>Actinopterygii</taxon>
        <taxon>Neopterygii</taxon>
        <taxon>Teleostei</taxon>
        <taxon>Neoteleostei</taxon>
        <taxon>Acanthomorphata</taxon>
        <taxon>Ovalentaria</taxon>
        <taxon>Atherinomorphae</taxon>
        <taxon>Cyprinodontiformes</taxon>
        <taxon>Nothobranchiidae</taxon>
        <taxon>Iconisemion</taxon>
    </lineage>
</organism>
<dbReference type="AlphaFoldDB" id="A0A1A7Y035"/>
<evidence type="ECO:0000313" key="1">
    <source>
        <dbReference type="EMBL" id="SBP23681.1"/>
    </source>
</evidence>
<proteinExistence type="predicted"/>
<reference evidence="1" key="1">
    <citation type="submission" date="2016-05" db="EMBL/GenBank/DDBJ databases">
        <authorList>
            <person name="Lavstsen T."/>
            <person name="Jespersen J.S."/>
        </authorList>
    </citation>
    <scope>NUCLEOTIDE SEQUENCE</scope>
    <source>
        <tissue evidence="1">Brain</tissue>
    </source>
</reference>
<gene>
    <name evidence="1" type="primary">Nfu_g_1_022951</name>
</gene>